<evidence type="ECO:0000259" key="1">
    <source>
        <dbReference type="Pfam" id="PF00561"/>
    </source>
</evidence>
<comment type="caution">
    <text evidence="2">The sequence shown here is derived from an EMBL/GenBank/DDBJ whole genome shotgun (WGS) entry which is preliminary data.</text>
</comment>
<name>A0A1L8TMW4_9ENTE</name>
<sequence length="185" mass="20033">MSILSVDGANISYNVVGHGPALIFVPGANGTGDIFAGAAEFLKNDFTVITYDRRNYGSSELTKPIPEEAKNSDSTYRIQTDAADIAALVEQVAKEPTYILGSSSGSIVVMETLQEYPEIFKKALFHESPINVFLEDKEGAQADNAAVVELANQGKLPEAMMHFAKDMNIGELDRQMMMNPPANLS</sequence>
<dbReference type="InterPro" id="IPR029058">
    <property type="entry name" value="AB_hydrolase_fold"/>
</dbReference>
<keyword evidence="3" id="KW-1185">Reference proteome</keyword>
<dbReference type="Proteomes" id="UP000182077">
    <property type="component" value="Unassembled WGS sequence"/>
</dbReference>
<accession>A0A1L8TMW4</accession>
<reference evidence="2 3" key="1">
    <citation type="submission" date="2014-12" db="EMBL/GenBank/DDBJ databases">
        <title>Draft genome sequences of 29 type strains of Enterococci.</title>
        <authorList>
            <person name="Zhong Z."/>
            <person name="Sun Z."/>
            <person name="Liu W."/>
            <person name="Zhang W."/>
            <person name="Zhang H."/>
        </authorList>
    </citation>
    <scope>NUCLEOTIDE SEQUENCE [LARGE SCALE GENOMIC DNA]</scope>
    <source>
        <strain evidence="2 3">DSM 17122</strain>
    </source>
</reference>
<evidence type="ECO:0000313" key="2">
    <source>
        <dbReference type="EMBL" id="OJG45656.1"/>
    </source>
</evidence>
<dbReference type="EMBL" id="JXKQ01000005">
    <property type="protein sequence ID" value="OJG45656.1"/>
    <property type="molecule type" value="Genomic_DNA"/>
</dbReference>
<feature type="domain" description="AB hydrolase-1" evidence="1">
    <location>
        <begin position="20"/>
        <end position="130"/>
    </location>
</feature>
<dbReference type="Gene3D" id="3.40.50.1820">
    <property type="entry name" value="alpha/beta hydrolase"/>
    <property type="match status" value="1"/>
</dbReference>
<gene>
    <name evidence="2" type="ORF">RV04_GL001945</name>
</gene>
<evidence type="ECO:0000313" key="3">
    <source>
        <dbReference type="Proteomes" id="UP000182077"/>
    </source>
</evidence>
<organism evidence="2 3">
    <name type="scientific">Enterococcus hermanniensis</name>
    <dbReference type="NCBI Taxonomy" id="249189"/>
    <lineage>
        <taxon>Bacteria</taxon>
        <taxon>Bacillati</taxon>
        <taxon>Bacillota</taxon>
        <taxon>Bacilli</taxon>
        <taxon>Lactobacillales</taxon>
        <taxon>Enterococcaceae</taxon>
        <taxon>Enterococcus</taxon>
    </lineage>
</organism>
<dbReference type="SUPFAM" id="SSF53474">
    <property type="entry name" value="alpha/beta-Hydrolases"/>
    <property type="match status" value="1"/>
</dbReference>
<dbReference type="InterPro" id="IPR000073">
    <property type="entry name" value="AB_hydrolase_1"/>
</dbReference>
<dbReference type="Pfam" id="PF00561">
    <property type="entry name" value="Abhydrolase_1"/>
    <property type="match status" value="1"/>
</dbReference>
<dbReference type="AlphaFoldDB" id="A0A1L8TMW4"/>
<dbReference type="STRING" id="249189.RV04_GL001945"/>
<proteinExistence type="predicted"/>
<dbReference type="RefSeq" id="WP_245791068.1">
    <property type="nucleotide sequence ID" value="NZ_JBHSHK010000023.1"/>
</dbReference>
<protein>
    <recommendedName>
        <fullName evidence="1">AB hydrolase-1 domain-containing protein</fullName>
    </recommendedName>
</protein>